<sequence length="79" mass="8566">MRLPNKLFSFEESTLANLPVVLGPLESGPMAVLDLFRSVEATLGGPDEFLDTMMCLYALGAVEITDERQVIAHVGPTMV</sequence>
<dbReference type="Proteomes" id="UP000466104">
    <property type="component" value="Unassembled WGS sequence"/>
</dbReference>
<accession>A0A7K0J609</accession>
<name>A0A7K0J609_9ACTN</name>
<dbReference type="RefSeq" id="WP_154562499.1">
    <property type="nucleotide sequence ID" value="NZ_VUMG01000002.1"/>
</dbReference>
<comment type="caution">
    <text evidence="1">The sequence shown here is derived from an EMBL/GenBank/DDBJ whole genome shotgun (WGS) entry which is preliminary data.</text>
</comment>
<evidence type="ECO:0000313" key="1">
    <source>
        <dbReference type="EMBL" id="MSS45342.1"/>
    </source>
</evidence>
<dbReference type="AlphaFoldDB" id="A0A7K0J609"/>
<dbReference type="EMBL" id="VUMG01000002">
    <property type="protein sequence ID" value="MSS45342.1"/>
    <property type="molecule type" value="Genomic_DNA"/>
</dbReference>
<keyword evidence="2" id="KW-1185">Reference proteome</keyword>
<reference evidence="1 2" key="1">
    <citation type="submission" date="2019-08" db="EMBL/GenBank/DDBJ databases">
        <title>In-depth cultivation of the pig gut microbiome towards novel bacterial diversity and tailored functional studies.</title>
        <authorList>
            <person name="Wylensek D."/>
            <person name="Hitch T.C.A."/>
            <person name="Clavel T."/>
        </authorList>
    </citation>
    <scope>NUCLEOTIDE SEQUENCE [LARGE SCALE GENOMIC DNA]</scope>
    <source>
        <strain evidence="1 2">WCA-380-WT-3A</strain>
    </source>
</reference>
<protein>
    <submittedName>
        <fullName evidence="1">Uncharacterized protein</fullName>
    </submittedName>
</protein>
<gene>
    <name evidence="1" type="ORF">FYJ43_04650</name>
</gene>
<proteinExistence type="predicted"/>
<organism evidence="1 2">
    <name type="scientific">Cutibacterium porci</name>
    <dbReference type="NCBI Taxonomy" id="2605781"/>
    <lineage>
        <taxon>Bacteria</taxon>
        <taxon>Bacillati</taxon>
        <taxon>Actinomycetota</taxon>
        <taxon>Actinomycetes</taxon>
        <taxon>Propionibacteriales</taxon>
        <taxon>Propionibacteriaceae</taxon>
        <taxon>Cutibacterium</taxon>
    </lineage>
</organism>
<dbReference type="InterPro" id="IPR046900">
    <property type="entry name" value="ABC-3C_MC7"/>
</dbReference>
<dbReference type="Pfam" id="PF20292">
    <property type="entry name" value="MC7"/>
    <property type="match status" value="1"/>
</dbReference>
<evidence type="ECO:0000313" key="2">
    <source>
        <dbReference type="Proteomes" id="UP000466104"/>
    </source>
</evidence>